<feature type="non-terminal residue" evidence="2">
    <location>
        <position position="116"/>
    </location>
</feature>
<comment type="caution">
    <text evidence="2">The sequence shown here is derived from an EMBL/GenBank/DDBJ whole genome shotgun (WGS) entry which is preliminary data.</text>
</comment>
<keyword evidence="3" id="KW-1185">Reference proteome</keyword>
<reference evidence="2" key="1">
    <citation type="submission" date="2020-11" db="EMBL/GenBank/DDBJ databases">
        <authorList>
            <person name="Whitehead M."/>
        </authorList>
    </citation>
    <scope>NUCLEOTIDE SEQUENCE</scope>
    <source>
        <strain evidence="2">EGII</strain>
    </source>
</reference>
<keyword evidence="1" id="KW-0732">Signal</keyword>
<protein>
    <submittedName>
        <fullName evidence="2">(Mediterranean fruit fly) hypothetical protein</fullName>
    </submittedName>
</protein>
<accession>A0A811VG92</accession>
<dbReference type="AlphaFoldDB" id="A0A811VG92"/>
<dbReference type="Proteomes" id="UP000606786">
    <property type="component" value="Unassembled WGS sequence"/>
</dbReference>
<evidence type="ECO:0000313" key="3">
    <source>
        <dbReference type="Proteomes" id="UP000606786"/>
    </source>
</evidence>
<proteinExistence type="predicted"/>
<feature type="chain" id="PRO_5032518339" evidence="1">
    <location>
        <begin position="26"/>
        <end position="116"/>
    </location>
</feature>
<sequence>MVMLMIMMMTMMLVALVLVFRGVVATVQLLSSTAGAVAAGRRTAKGEQCKLCWRDGLEAARVICCQLQQQQQLQNYSKELIIEKMLSKCCYAVLPAKRAAATMCSAVATTPAALLR</sequence>
<organism evidence="2 3">
    <name type="scientific">Ceratitis capitata</name>
    <name type="common">Mediterranean fruit fly</name>
    <name type="synonym">Tephritis capitata</name>
    <dbReference type="NCBI Taxonomy" id="7213"/>
    <lineage>
        <taxon>Eukaryota</taxon>
        <taxon>Metazoa</taxon>
        <taxon>Ecdysozoa</taxon>
        <taxon>Arthropoda</taxon>
        <taxon>Hexapoda</taxon>
        <taxon>Insecta</taxon>
        <taxon>Pterygota</taxon>
        <taxon>Neoptera</taxon>
        <taxon>Endopterygota</taxon>
        <taxon>Diptera</taxon>
        <taxon>Brachycera</taxon>
        <taxon>Muscomorpha</taxon>
        <taxon>Tephritoidea</taxon>
        <taxon>Tephritidae</taxon>
        <taxon>Ceratitis</taxon>
        <taxon>Ceratitis</taxon>
    </lineage>
</organism>
<feature type="signal peptide" evidence="1">
    <location>
        <begin position="1"/>
        <end position="25"/>
    </location>
</feature>
<name>A0A811VG92_CERCA</name>
<evidence type="ECO:0000313" key="2">
    <source>
        <dbReference type="EMBL" id="CAD7013193.1"/>
    </source>
</evidence>
<dbReference type="EMBL" id="CAJHJT010000056">
    <property type="protein sequence ID" value="CAD7013193.1"/>
    <property type="molecule type" value="Genomic_DNA"/>
</dbReference>
<evidence type="ECO:0000256" key="1">
    <source>
        <dbReference type="SAM" id="SignalP"/>
    </source>
</evidence>
<gene>
    <name evidence="2" type="ORF">CCAP1982_LOCUS21264</name>
</gene>